<protein>
    <submittedName>
        <fullName evidence="1">Uncharacterized protein</fullName>
    </submittedName>
</protein>
<name>A0A837HRX1_9BACT</name>
<accession>A0A837HRX1</accession>
<evidence type="ECO:0000313" key="1">
    <source>
        <dbReference type="EMBL" id="KKR01233.1"/>
    </source>
</evidence>
<evidence type="ECO:0000313" key="2">
    <source>
        <dbReference type="Proteomes" id="UP000033998"/>
    </source>
</evidence>
<proteinExistence type="predicted"/>
<reference evidence="1 2" key="1">
    <citation type="journal article" date="2015" name="Nature">
        <title>rRNA introns, odd ribosomes, and small enigmatic genomes across a large radiation of phyla.</title>
        <authorList>
            <person name="Brown C.T."/>
            <person name="Hug L.A."/>
            <person name="Thomas B.C."/>
            <person name="Sharon I."/>
            <person name="Castelle C.J."/>
            <person name="Singh A."/>
            <person name="Wilkins M.J."/>
            <person name="Williams K.H."/>
            <person name="Banfield J.F."/>
        </authorList>
    </citation>
    <scope>NUCLEOTIDE SEQUENCE [LARGE SCALE GENOMIC DNA]</scope>
</reference>
<sequence>MYQYTLNDIIEPMKKLLRKIFKKKENPISRQKDIKQTTNAVFEEYKTTFKDLARYDRGEKISTN</sequence>
<dbReference type="EMBL" id="LBWE01000009">
    <property type="protein sequence ID" value="KKR01233.1"/>
    <property type="molecule type" value="Genomic_DNA"/>
</dbReference>
<organism evidence="1 2">
    <name type="scientific">Candidatus Nomurabacteria bacterium GW2011_GWD2_39_12</name>
    <dbReference type="NCBI Taxonomy" id="1618759"/>
    <lineage>
        <taxon>Bacteria</taxon>
        <taxon>Candidatus Nomuraibacteriota</taxon>
    </lineage>
</organism>
<comment type="caution">
    <text evidence="1">The sequence shown here is derived from an EMBL/GenBank/DDBJ whole genome shotgun (WGS) entry which is preliminary data.</text>
</comment>
<dbReference type="Proteomes" id="UP000033998">
    <property type="component" value="Unassembled WGS sequence"/>
</dbReference>
<gene>
    <name evidence="1" type="ORF">UT27_C0009G0007</name>
</gene>
<dbReference type="AlphaFoldDB" id="A0A837HRX1"/>